<dbReference type="Pfam" id="PF20469">
    <property type="entry name" value="OLD-like_TOPRIM"/>
    <property type="match status" value="1"/>
</dbReference>
<proteinExistence type="predicted"/>
<dbReference type="Gene3D" id="3.40.50.300">
    <property type="entry name" value="P-loop containing nucleotide triphosphate hydrolases"/>
    <property type="match status" value="1"/>
</dbReference>
<dbReference type="Proteomes" id="UP000253235">
    <property type="component" value="Unassembled WGS sequence"/>
</dbReference>
<dbReference type="OrthoDB" id="9792800at2"/>
<name>A0A482TQN8_9FLAO</name>
<dbReference type="EMBL" id="QNVY02000002">
    <property type="protein sequence ID" value="RYJ52309.1"/>
    <property type="molecule type" value="Genomic_DNA"/>
</dbReference>
<feature type="domain" description="Endonuclease GajA/Old nuclease/RecF-like AAA" evidence="1">
    <location>
        <begin position="3"/>
        <end position="318"/>
    </location>
</feature>
<feature type="domain" description="OLD protein-like TOPRIM" evidence="2">
    <location>
        <begin position="356"/>
        <end position="424"/>
    </location>
</feature>
<dbReference type="AlphaFoldDB" id="A0A482TQN8"/>
<evidence type="ECO:0000313" key="4">
    <source>
        <dbReference type="Proteomes" id="UP000253235"/>
    </source>
</evidence>
<dbReference type="InterPro" id="IPR034139">
    <property type="entry name" value="TOPRIM_OLD"/>
</dbReference>
<dbReference type="InterPro" id="IPR051396">
    <property type="entry name" value="Bact_Antivir_Def_Nuclease"/>
</dbReference>
<organism evidence="3 4">
    <name type="scientific">Flavobacterium petrolei</name>
    <dbReference type="NCBI Taxonomy" id="2259594"/>
    <lineage>
        <taxon>Bacteria</taxon>
        <taxon>Pseudomonadati</taxon>
        <taxon>Bacteroidota</taxon>
        <taxon>Flavobacteriia</taxon>
        <taxon>Flavobacteriales</taxon>
        <taxon>Flavobacteriaceae</taxon>
        <taxon>Flavobacterium</taxon>
    </lineage>
</organism>
<keyword evidence="4" id="KW-1185">Reference proteome</keyword>
<dbReference type="SUPFAM" id="SSF52540">
    <property type="entry name" value="P-loop containing nucleoside triphosphate hydrolases"/>
    <property type="match status" value="1"/>
</dbReference>
<dbReference type="PANTHER" id="PTHR43581">
    <property type="entry name" value="ATP/GTP PHOSPHATASE"/>
    <property type="match status" value="1"/>
</dbReference>
<dbReference type="RefSeq" id="WP_113665637.1">
    <property type="nucleotide sequence ID" value="NZ_QNVY02000002.1"/>
</dbReference>
<reference evidence="3 4" key="1">
    <citation type="submission" date="2019-01" db="EMBL/GenBank/DDBJ databases">
        <title>Flavobacterium sp. nov. isolated from arctic soil.</title>
        <authorList>
            <person name="Kim D.-U."/>
        </authorList>
    </citation>
    <scope>NUCLEOTIDE SEQUENCE [LARGE SCALE GENOMIC DNA]</scope>
    <source>
        <strain evidence="3 4">Kopri-42</strain>
    </source>
</reference>
<dbReference type="InterPro" id="IPR041685">
    <property type="entry name" value="AAA_GajA/Old/RecF-like"/>
</dbReference>
<accession>A0A482TQN8</accession>
<comment type="caution">
    <text evidence="3">The sequence shown here is derived from an EMBL/GenBank/DDBJ whole genome shotgun (WGS) entry which is preliminary data.</text>
</comment>
<protein>
    <submittedName>
        <fullName evidence="3">Uncharacterized protein</fullName>
    </submittedName>
</protein>
<dbReference type="InterPro" id="IPR027417">
    <property type="entry name" value="P-loop_NTPase"/>
</dbReference>
<evidence type="ECO:0000259" key="2">
    <source>
        <dbReference type="Pfam" id="PF20469"/>
    </source>
</evidence>
<gene>
    <name evidence="3" type="ORF">DR871_008750</name>
</gene>
<evidence type="ECO:0000259" key="1">
    <source>
        <dbReference type="Pfam" id="PF13175"/>
    </source>
</evidence>
<evidence type="ECO:0000313" key="3">
    <source>
        <dbReference type="EMBL" id="RYJ52309.1"/>
    </source>
</evidence>
<dbReference type="PANTHER" id="PTHR43581:SF4">
    <property type="entry name" value="ATP_GTP PHOSPHATASE"/>
    <property type="match status" value="1"/>
</dbReference>
<dbReference type="Pfam" id="PF13175">
    <property type="entry name" value="AAA_15"/>
    <property type="match status" value="1"/>
</dbReference>
<sequence length="558" mass="63647">MAKIHSFKISNFRGIQELQQVFGMTDFVCLIGRGDSGKTTILEAISAVLSPSWNLSFYDTDFFNGDINNSIEIEVSLYDLPKELIQENKYGLFIRGLDKSTDIIYDDLLDDHEIILTVKLIVEKDLEPKWFIINDREHQEPIEIKATDRASLNVFLVSDYIDRHFSWNKGNPLYSLLKQEKNHDEKNNVIIDALREAKEKIDSSSFNHLDSIVKKIKDSASNLGIDISNTTTTIDFKDFSIKDGRICLHDDKIPFRQKGKGSKRLISIAIQTELAKAGGILLIDEIEQGLEPDRAQHLAKILKRTNQGQIFITTHSRDVLVELDANDLFKVKKYYPSLYQFDNSLQSAIRSNPEAFFSDRVLVCEGPTEIGICRGLNNFRMQNGKDNISFLGIRFANGNGSSQIEYAKSFLKSGFEVCLFCDSDVEGINKLKEKLKDDGICIVDCENHNATENQIFDDLPLKGIHELIEYYTLQNQDSVEDSIRTGYKVHGDLPENWKEIDTPQLRSVIGTIAKKKSWFKRTDHGEFVGGVICKYLEDIKDKKLGNQFQELSKWIDND</sequence>